<sequence>MLHEQPHLFIAWLEQAGISHTLSVPITYTLIIFVVFFTALLTTWLVRRFLIRSLIKIIRNNQMRWDDALTDHHFFTRLSWFVPVLIFYIAQDILLPPDSQWLKFVPRLILCGFILAGIRVISALLKAANSIYRSRHLQTGKTIRGYIDAIRIICYLLGAILMVSTLTGRSPWGLLSVMGGLTALTMLIFRDTILGFIAAIQLTTNDMIRVGDWIEMESHGADGDVIEVSIHSVRVRNWNKTITTIPTYALIANPFKNWRGMTESGGRRIKRALHLDMTSIRFLTEDELDKLEEIRILRQYLRSRREEIRKYNTARGAETSGTINGRSQTNIGLFRAYISAWLQEHPKVHKKMTFLVRQLKPGPTGMPLEIYVFSNDQVWANYEALQADIFDHLISILPYFDLRIFQEPSGYDFRALSKIDSAPIEQ</sequence>
<evidence type="ECO:0000256" key="3">
    <source>
        <dbReference type="ARBA" id="ARBA00022692"/>
    </source>
</evidence>
<evidence type="ECO:0000256" key="1">
    <source>
        <dbReference type="ARBA" id="ARBA00004127"/>
    </source>
</evidence>
<dbReference type="PANTHER" id="PTHR30414:SF0">
    <property type="entry name" value="MINICONDUCTANCE MECHANOSENSITIVE CHANNEL YBDG"/>
    <property type="match status" value="1"/>
</dbReference>
<feature type="transmembrane region" description="Helical" evidence="6">
    <location>
        <begin position="107"/>
        <end position="125"/>
    </location>
</feature>
<evidence type="ECO:0000256" key="4">
    <source>
        <dbReference type="ARBA" id="ARBA00022989"/>
    </source>
</evidence>
<feature type="domain" description="Mechanosensitive ion channel MscS C-terminal" evidence="8">
    <location>
        <begin position="341"/>
        <end position="395"/>
    </location>
</feature>
<evidence type="ECO:0000256" key="6">
    <source>
        <dbReference type="SAM" id="Phobius"/>
    </source>
</evidence>
<feature type="transmembrane region" description="Helical" evidence="6">
    <location>
        <begin position="172"/>
        <end position="189"/>
    </location>
</feature>
<evidence type="ECO:0000313" key="9">
    <source>
        <dbReference type="EMBL" id="RWX44812.1"/>
    </source>
</evidence>
<dbReference type="GO" id="GO:0071470">
    <property type="term" value="P:cellular response to osmotic stress"/>
    <property type="evidence" value="ECO:0007669"/>
    <property type="project" value="InterPro"/>
</dbReference>
<comment type="caution">
    <text evidence="9">The sequence shown here is derived from an EMBL/GenBank/DDBJ whole genome shotgun (WGS) entry which is preliminary data.</text>
</comment>
<evidence type="ECO:0000313" key="10">
    <source>
        <dbReference type="Proteomes" id="UP000287853"/>
    </source>
</evidence>
<dbReference type="GO" id="GO:0008381">
    <property type="term" value="F:mechanosensitive monoatomic ion channel activity"/>
    <property type="evidence" value="ECO:0007669"/>
    <property type="project" value="InterPro"/>
</dbReference>
<dbReference type="Pfam" id="PF00924">
    <property type="entry name" value="MS_channel_2nd"/>
    <property type="match status" value="1"/>
</dbReference>
<dbReference type="Gene3D" id="2.30.30.60">
    <property type="match status" value="1"/>
</dbReference>
<dbReference type="Pfam" id="PF21082">
    <property type="entry name" value="MS_channel_3rd"/>
    <property type="match status" value="1"/>
</dbReference>
<feature type="transmembrane region" description="Helical" evidence="6">
    <location>
        <begin position="74"/>
        <end position="95"/>
    </location>
</feature>
<comment type="similarity">
    <text evidence="2">Belongs to the MscS (TC 1.A.23) family.</text>
</comment>
<dbReference type="SUPFAM" id="SSF50182">
    <property type="entry name" value="Sm-like ribonucleoproteins"/>
    <property type="match status" value="1"/>
</dbReference>
<dbReference type="Proteomes" id="UP000287853">
    <property type="component" value="Unassembled WGS sequence"/>
</dbReference>
<dbReference type="InterPro" id="IPR010920">
    <property type="entry name" value="LSM_dom_sf"/>
</dbReference>
<accession>A0A3S3U6G5</accession>
<protein>
    <submittedName>
        <fullName evidence="9">Miniconductance mechanosensitive channel</fullName>
    </submittedName>
</protein>
<dbReference type="InterPro" id="IPR030192">
    <property type="entry name" value="YbdG"/>
</dbReference>
<keyword evidence="4 6" id="KW-1133">Transmembrane helix</keyword>
<keyword evidence="5 6" id="KW-0472">Membrane</keyword>
<dbReference type="AlphaFoldDB" id="A0A3S3U6G5"/>
<dbReference type="GO" id="GO:0012505">
    <property type="term" value="C:endomembrane system"/>
    <property type="evidence" value="ECO:0007669"/>
    <property type="project" value="UniProtKB-SubCell"/>
</dbReference>
<keyword evidence="3 6" id="KW-0812">Transmembrane</keyword>
<dbReference type="PANTHER" id="PTHR30414">
    <property type="entry name" value="MINICONDUCTANCE MECHANOSENSITIVE CHANNEL YBDG"/>
    <property type="match status" value="1"/>
</dbReference>
<reference evidence="9 10" key="1">
    <citation type="submission" date="2017-01" db="EMBL/GenBank/DDBJ databases">
        <title>The cable genome- insights into the physiology and evolution of filamentous bacteria capable of sulfide oxidation via long distance electron transfer.</title>
        <authorList>
            <person name="Schreiber L."/>
            <person name="Bjerg J.T."/>
            <person name="Boggild A."/>
            <person name="Van De Vossenberg J."/>
            <person name="Meysman F."/>
            <person name="Nielsen L.P."/>
            <person name="Schramm A."/>
            <person name="Kjeldsen K.U."/>
        </authorList>
    </citation>
    <scope>NUCLEOTIDE SEQUENCE [LARGE SCALE GENOMIC DNA]</scope>
    <source>
        <strain evidence="9">MCF</strain>
    </source>
</reference>
<evidence type="ECO:0000259" key="8">
    <source>
        <dbReference type="Pfam" id="PF21082"/>
    </source>
</evidence>
<feature type="transmembrane region" description="Helical" evidence="6">
    <location>
        <begin position="26"/>
        <end position="46"/>
    </location>
</feature>
<feature type="domain" description="Mechanosensitive ion channel MscS" evidence="7">
    <location>
        <begin position="191"/>
        <end position="259"/>
    </location>
</feature>
<dbReference type="InterPro" id="IPR023408">
    <property type="entry name" value="MscS_beta-dom_sf"/>
</dbReference>
<keyword evidence="10" id="KW-1185">Reference proteome</keyword>
<dbReference type="GO" id="GO:0005886">
    <property type="term" value="C:plasma membrane"/>
    <property type="evidence" value="ECO:0007669"/>
    <property type="project" value="TreeGrafter"/>
</dbReference>
<gene>
    <name evidence="9" type="ORF">H206_01337</name>
</gene>
<organism evidence="9 10">
    <name type="scientific">Candidatus Electrothrix aarhusensis</name>
    <dbReference type="NCBI Taxonomy" id="1859131"/>
    <lineage>
        <taxon>Bacteria</taxon>
        <taxon>Pseudomonadati</taxon>
        <taxon>Thermodesulfobacteriota</taxon>
        <taxon>Desulfobulbia</taxon>
        <taxon>Desulfobulbales</taxon>
        <taxon>Desulfobulbaceae</taxon>
        <taxon>Candidatus Electrothrix</taxon>
    </lineage>
</organism>
<dbReference type="InterPro" id="IPR049278">
    <property type="entry name" value="MS_channel_C"/>
</dbReference>
<evidence type="ECO:0000256" key="2">
    <source>
        <dbReference type="ARBA" id="ARBA00008017"/>
    </source>
</evidence>
<evidence type="ECO:0000256" key="5">
    <source>
        <dbReference type="ARBA" id="ARBA00023136"/>
    </source>
</evidence>
<dbReference type="EMBL" id="MTKO01000088">
    <property type="protein sequence ID" value="RWX44812.1"/>
    <property type="molecule type" value="Genomic_DNA"/>
</dbReference>
<proteinExistence type="inferred from homology"/>
<comment type="subcellular location">
    <subcellularLocation>
        <location evidence="1">Endomembrane system</location>
        <topology evidence="1">Multi-pass membrane protein</topology>
    </subcellularLocation>
</comment>
<name>A0A3S3U6G5_9BACT</name>
<evidence type="ECO:0000259" key="7">
    <source>
        <dbReference type="Pfam" id="PF00924"/>
    </source>
</evidence>
<feature type="transmembrane region" description="Helical" evidence="6">
    <location>
        <begin position="146"/>
        <end position="166"/>
    </location>
</feature>
<dbReference type="InterPro" id="IPR006685">
    <property type="entry name" value="MscS_channel_2nd"/>
</dbReference>